<dbReference type="eggNOG" id="COG0179">
    <property type="taxonomic scope" value="Bacteria"/>
</dbReference>
<keyword evidence="2" id="KW-0479">Metal-binding</keyword>
<dbReference type="AlphaFoldDB" id="W4F2G9"/>
<evidence type="ECO:0000313" key="4">
    <source>
        <dbReference type="EMBL" id="ETT86679.1"/>
    </source>
</evidence>
<dbReference type="RefSeq" id="WP_038182484.1">
    <property type="nucleotide sequence ID" value="NZ_ASQA01000013.1"/>
</dbReference>
<accession>W4F2G9</accession>
<dbReference type="GO" id="GO:0016853">
    <property type="term" value="F:isomerase activity"/>
    <property type="evidence" value="ECO:0007669"/>
    <property type="project" value="UniProtKB-KW"/>
</dbReference>
<evidence type="ECO:0000259" key="3">
    <source>
        <dbReference type="Pfam" id="PF01557"/>
    </source>
</evidence>
<dbReference type="Pfam" id="PF01557">
    <property type="entry name" value="FAA_hydrolase"/>
    <property type="match status" value="1"/>
</dbReference>
<dbReference type="InterPro" id="IPR011234">
    <property type="entry name" value="Fumarylacetoacetase-like_C"/>
</dbReference>
<dbReference type="FunFam" id="3.90.850.10:FF:000002">
    <property type="entry name" value="2-hydroxyhepta-2,4-diene-1,7-dioate isomerase"/>
    <property type="match status" value="1"/>
</dbReference>
<dbReference type="GO" id="GO:0046872">
    <property type="term" value="F:metal ion binding"/>
    <property type="evidence" value="ECO:0007669"/>
    <property type="project" value="UniProtKB-KW"/>
</dbReference>
<evidence type="ECO:0000256" key="1">
    <source>
        <dbReference type="ARBA" id="ARBA00010211"/>
    </source>
</evidence>
<proteinExistence type="inferred from homology"/>
<dbReference type="EMBL" id="ASQA01000013">
    <property type="protein sequence ID" value="ETT86679.1"/>
    <property type="molecule type" value="Genomic_DNA"/>
</dbReference>
<dbReference type="InterPro" id="IPR051121">
    <property type="entry name" value="FAH"/>
</dbReference>
<evidence type="ECO:0000256" key="2">
    <source>
        <dbReference type="ARBA" id="ARBA00022723"/>
    </source>
</evidence>
<sequence length="296" mass="33410">MKLLTFKKNNDTKLGVSHEKGIIDVNEASQKLGHGTQFDLFTVISDEQSYEELKKVVSEAIHQADNTFYVDETDMHYGPCVPHNIEKIICVGLNYRKHAEETNAPIPEYPILFNKFGNTIAAHNQEIILPKVSNEVDYEAELVIVMGKKAKDVEIDNALDYVFGYCNVNDLSARDLQMRTAQWLLGKTCDDFSPLGPYLVTSDEIEDPNNLAIKTYVNGELKQNSHTSDMIFNCKEIISYISKHFTLKPGDIILTGTPEGVVLGLPENERVWIQENDVVEVEIEGLGKLRNIFQTN</sequence>
<comment type="caution">
    <text evidence="4">The sequence shown here is derived from an EMBL/GenBank/DDBJ whole genome shotgun (WGS) entry which is preliminary data.</text>
</comment>
<keyword evidence="4" id="KW-0413">Isomerase</keyword>
<feature type="domain" description="Fumarylacetoacetase-like C-terminal" evidence="3">
    <location>
        <begin position="87"/>
        <end position="291"/>
    </location>
</feature>
<dbReference type="SUPFAM" id="SSF56529">
    <property type="entry name" value="FAH"/>
    <property type="match status" value="1"/>
</dbReference>
<dbReference type="GO" id="GO:0019752">
    <property type="term" value="P:carboxylic acid metabolic process"/>
    <property type="evidence" value="ECO:0007669"/>
    <property type="project" value="UniProtKB-ARBA"/>
</dbReference>
<name>W4F2G9_9BACL</name>
<dbReference type="PANTHER" id="PTHR42796:SF4">
    <property type="entry name" value="FUMARYLACETOACETATE HYDROLASE DOMAIN-CONTAINING PROTEIN 2A"/>
    <property type="match status" value="1"/>
</dbReference>
<keyword evidence="5" id="KW-1185">Reference proteome</keyword>
<protein>
    <submittedName>
        <fullName evidence="4">5-carboxymethyl-2-hydroxymuconate delta-isomerase</fullName>
    </submittedName>
</protein>
<dbReference type="PATRIC" id="fig|1227360.4.peg.1671"/>
<dbReference type="PANTHER" id="PTHR42796">
    <property type="entry name" value="FUMARYLACETOACETATE HYDROLASE DOMAIN-CONTAINING PROTEIN 2A-RELATED"/>
    <property type="match status" value="1"/>
</dbReference>
<dbReference type="Proteomes" id="UP000019062">
    <property type="component" value="Unassembled WGS sequence"/>
</dbReference>
<organism evidence="4 5">
    <name type="scientific">Viridibacillus arenosi FSL R5-213</name>
    <dbReference type="NCBI Taxonomy" id="1227360"/>
    <lineage>
        <taxon>Bacteria</taxon>
        <taxon>Bacillati</taxon>
        <taxon>Bacillota</taxon>
        <taxon>Bacilli</taxon>
        <taxon>Bacillales</taxon>
        <taxon>Caryophanaceae</taxon>
        <taxon>Viridibacillus</taxon>
    </lineage>
</organism>
<gene>
    <name evidence="4" type="ORF">C176_08202</name>
</gene>
<comment type="similarity">
    <text evidence="1">Belongs to the FAH family.</text>
</comment>
<evidence type="ECO:0000313" key="5">
    <source>
        <dbReference type="Proteomes" id="UP000019062"/>
    </source>
</evidence>
<reference evidence="4 5" key="1">
    <citation type="journal article" date="2014" name="BMC Genomics">
        <title>Genomic comparison of sporeforming bacilli isolated from milk.</title>
        <authorList>
            <person name="Moreno Switt A.I."/>
            <person name="Andrus A.D."/>
            <person name="Ranieri M.L."/>
            <person name="Orsi R.H."/>
            <person name="Ivy R."/>
            <person name="den Bakker H.C."/>
            <person name="Martin N.H."/>
            <person name="Wiedmann M."/>
            <person name="Boor K.J."/>
        </authorList>
    </citation>
    <scope>NUCLEOTIDE SEQUENCE [LARGE SCALE GENOMIC DNA]</scope>
    <source>
        <strain evidence="4 5">FSL R5-213</strain>
    </source>
</reference>
<dbReference type="Gene3D" id="3.90.850.10">
    <property type="entry name" value="Fumarylacetoacetase-like, C-terminal domain"/>
    <property type="match status" value="1"/>
</dbReference>
<dbReference type="InterPro" id="IPR036663">
    <property type="entry name" value="Fumarylacetoacetase_C_sf"/>
</dbReference>